<dbReference type="PANTHER" id="PTHR16821">
    <property type="entry name" value="FRATAXIN"/>
    <property type="match status" value="1"/>
</dbReference>
<keyword evidence="10" id="KW-0406">Ion transport</keyword>
<name>A0A9W8JSL6_9AGAR</name>
<evidence type="ECO:0000256" key="8">
    <source>
        <dbReference type="ARBA" id="ARBA00023002"/>
    </source>
</evidence>
<dbReference type="InterPro" id="IPR002908">
    <property type="entry name" value="Frataxin/CyaY"/>
</dbReference>
<dbReference type="OrthoDB" id="566238at2759"/>
<proteinExistence type="inferred from homology"/>
<sequence>MYRGALTRTIRTASRNHAASFSFTAFRPAAARLIRFNSTTTPPASDSSSKPPKTPEQLAKKAALERQDDLQRDWDAKVLTYEELLPRIQNPSPNAYLIDVREPDEVIQGMIPSAVNLPLSALPAAFHVHHKEFKTKYGFEKPRLNQELVFYCRSGMRSSTASDVAKRNGYTKCLPHTRNDMRSRRTMSTPAPHTTESPLTMEDYHLKADQTMEGLLETLEEILDNSEHTGYEVDYHSGVLTLKLGSHGTYVINKQPPNKQIWLSSPRSGPKRYDFDDSSGWIYLRDGGSLNNLLSEELSDVFSQSITIRV</sequence>
<dbReference type="SMART" id="SM00450">
    <property type="entry name" value="RHOD"/>
    <property type="match status" value="1"/>
</dbReference>
<dbReference type="InterPro" id="IPR020895">
    <property type="entry name" value="Frataxin_CS"/>
</dbReference>
<dbReference type="SUPFAM" id="SSF55387">
    <property type="entry name" value="Frataxin/Nqo15-like"/>
    <property type="match status" value="1"/>
</dbReference>
<dbReference type="PROSITE" id="PS01344">
    <property type="entry name" value="FRATAXIN_1"/>
    <property type="match status" value="1"/>
</dbReference>
<keyword evidence="7" id="KW-0809">Transit peptide</keyword>
<dbReference type="NCBIfam" id="TIGR03422">
    <property type="entry name" value="mito_frataxin"/>
    <property type="match status" value="1"/>
</dbReference>
<evidence type="ECO:0000256" key="12">
    <source>
        <dbReference type="ARBA" id="ARBA00047990"/>
    </source>
</evidence>
<dbReference type="GO" id="GO:0004322">
    <property type="term" value="F:ferroxidase activity"/>
    <property type="evidence" value="ECO:0007669"/>
    <property type="project" value="UniProtKB-EC"/>
</dbReference>
<feature type="region of interest" description="Disordered" evidence="13">
    <location>
        <begin position="38"/>
        <end position="57"/>
    </location>
</feature>
<feature type="domain" description="Rhodanese" evidence="14">
    <location>
        <begin position="91"/>
        <end position="178"/>
    </location>
</feature>
<dbReference type="GO" id="GO:0008199">
    <property type="term" value="F:ferric iron binding"/>
    <property type="evidence" value="ECO:0007669"/>
    <property type="project" value="InterPro"/>
</dbReference>
<evidence type="ECO:0000256" key="7">
    <source>
        <dbReference type="ARBA" id="ARBA00022946"/>
    </source>
</evidence>
<evidence type="ECO:0000256" key="1">
    <source>
        <dbReference type="ARBA" id="ARBA00004173"/>
    </source>
</evidence>
<dbReference type="GO" id="GO:0005739">
    <property type="term" value="C:mitochondrion"/>
    <property type="evidence" value="ECO:0007669"/>
    <property type="project" value="UniProtKB-SubCell"/>
</dbReference>
<gene>
    <name evidence="15" type="ORF">NLJ89_g8449</name>
</gene>
<dbReference type="NCBIfam" id="TIGR03421">
    <property type="entry name" value="FeS_CyaY"/>
    <property type="match status" value="1"/>
</dbReference>
<dbReference type="Gene3D" id="3.40.250.10">
    <property type="entry name" value="Rhodanese-like domain"/>
    <property type="match status" value="1"/>
</dbReference>
<dbReference type="Proteomes" id="UP001148786">
    <property type="component" value="Unassembled WGS sequence"/>
</dbReference>
<dbReference type="GO" id="GO:0006879">
    <property type="term" value="P:intracellular iron ion homeostasis"/>
    <property type="evidence" value="ECO:0007669"/>
    <property type="project" value="UniProtKB-KW"/>
</dbReference>
<evidence type="ECO:0000256" key="10">
    <source>
        <dbReference type="ARBA" id="ARBA00023065"/>
    </source>
</evidence>
<dbReference type="SMART" id="SM01219">
    <property type="entry name" value="Frataxin_Cyay"/>
    <property type="match status" value="1"/>
</dbReference>
<dbReference type="Pfam" id="PF01491">
    <property type="entry name" value="Frataxin_Cyay"/>
    <property type="match status" value="1"/>
</dbReference>
<keyword evidence="4" id="KW-0409">Iron storage</keyword>
<keyword evidence="6" id="KW-0410">Iron transport</keyword>
<comment type="caution">
    <text evidence="15">The sequence shown here is derived from an EMBL/GenBank/DDBJ whole genome shotgun (WGS) entry which is preliminary data.</text>
</comment>
<dbReference type="InterPro" id="IPR036873">
    <property type="entry name" value="Rhodanese-like_dom_sf"/>
</dbReference>
<keyword evidence="16" id="KW-1185">Reference proteome</keyword>
<evidence type="ECO:0000313" key="16">
    <source>
        <dbReference type="Proteomes" id="UP001148786"/>
    </source>
</evidence>
<reference evidence="15" key="1">
    <citation type="submission" date="2022-07" db="EMBL/GenBank/DDBJ databases">
        <title>Genome Sequence of Agrocybe chaxingu.</title>
        <authorList>
            <person name="Buettner E."/>
        </authorList>
    </citation>
    <scope>NUCLEOTIDE SEQUENCE</scope>
    <source>
        <strain evidence="15">MP-N11</strain>
    </source>
</reference>
<dbReference type="PROSITE" id="PS50810">
    <property type="entry name" value="FRATAXIN_2"/>
    <property type="match status" value="1"/>
</dbReference>
<evidence type="ECO:0000256" key="13">
    <source>
        <dbReference type="SAM" id="MobiDB-lite"/>
    </source>
</evidence>
<evidence type="ECO:0000256" key="6">
    <source>
        <dbReference type="ARBA" id="ARBA00022496"/>
    </source>
</evidence>
<evidence type="ECO:0000256" key="2">
    <source>
        <dbReference type="ARBA" id="ARBA00008183"/>
    </source>
</evidence>
<evidence type="ECO:0000256" key="9">
    <source>
        <dbReference type="ARBA" id="ARBA00023004"/>
    </source>
</evidence>
<evidence type="ECO:0000256" key="3">
    <source>
        <dbReference type="ARBA" id="ARBA00013107"/>
    </source>
</evidence>
<dbReference type="PANTHER" id="PTHR16821:SF2">
    <property type="entry name" value="FRATAXIN, MITOCHONDRIAL"/>
    <property type="match status" value="1"/>
</dbReference>
<dbReference type="InterPro" id="IPR036524">
    <property type="entry name" value="Frataxin/CyaY_sf"/>
</dbReference>
<dbReference type="GO" id="GO:0006826">
    <property type="term" value="P:iron ion transport"/>
    <property type="evidence" value="ECO:0007669"/>
    <property type="project" value="UniProtKB-KW"/>
</dbReference>
<keyword evidence="9" id="KW-0408">Iron</keyword>
<dbReference type="AlphaFoldDB" id="A0A9W8JSL6"/>
<evidence type="ECO:0000313" key="15">
    <source>
        <dbReference type="EMBL" id="KAJ3503403.1"/>
    </source>
</evidence>
<dbReference type="SUPFAM" id="SSF52821">
    <property type="entry name" value="Rhodanese/Cell cycle control phosphatase"/>
    <property type="match status" value="1"/>
</dbReference>
<dbReference type="Gene3D" id="3.30.920.10">
    <property type="entry name" value="Frataxin/CyaY"/>
    <property type="match status" value="1"/>
</dbReference>
<dbReference type="InterPro" id="IPR001763">
    <property type="entry name" value="Rhodanese-like_dom"/>
</dbReference>
<dbReference type="EC" id="1.16.3.1" evidence="3"/>
<evidence type="ECO:0000256" key="4">
    <source>
        <dbReference type="ARBA" id="ARBA00022434"/>
    </source>
</evidence>
<dbReference type="GO" id="GO:0008198">
    <property type="term" value="F:ferrous iron binding"/>
    <property type="evidence" value="ECO:0007669"/>
    <property type="project" value="TreeGrafter"/>
</dbReference>
<comment type="catalytic activity">
    <reaction evidence="12">
        <text>4 Fe(2+) + O2 + 4 H(+) = 4 Fe(3+) + 2 H2O</text>
        <dbReference type="Rhea" id="RHEA:11148"/>
        <dbReference type="ChEBI" id="CHEBI:15377"/>
        <dbReference type="ChEBI" id="CHEBI:15378"/>
        <dbReference type="ChEBI" id="CHEBI:15379"/>
        <dbReference type="ChEBI" id="CHEBI:29033"/>
        <dbReference type="ChEBI" id="CHEBI:29034"/>
        <dbReference type="EC" id="1.16.3.1"/>
    </reaction>
</comment>
<evidence type="ECO:0000259" key="14">
    <source>
        <dbReference type="PROSITE" id="PS50206"/>
    </source>
</evidence>
<keyword evidence="11" id="KW-0496">Mitochondrion</keyword>
<protein>
    <recommendedName>
        <fullName evidence="3">ferroxidase</fullName>
        <ecNumber evidence="3">1.16.3.1</ecNumber>
    </recommendedName>
</protein>
<dbReference type="GO" id="GO:0034986">
    <property type="term" value="F:iron chaperone activity"/>
    <property type="evidence" value="ECO:0007669"/>
    <property type="project" value="TreeGrafter"/>
</dbReference>
<organism evidence="15 16">
    <name type="scientific">Agrocybe chaxingu</name>
    <dbReference type="NCBI Taxonomy" id="84603"/>
    <lineage>
        <taxon>Eukaryota</taxon>
        <taxon>Fungi</taxon>
        <taxon>Dikarya</taxon>
        <taxon>Basidiomycota</taxon>
        <taxon>Agaricomycotina</taxon>
        <taxon>Agaricomycetes</taxon>
        <taxon>Agaricomycetidae</taxon>
        <taxon>Agaricales</taxon>
        <taxon>Agaricineae</taxon>
        <taxon>Strophariaceae</taxon>
        <taxon>Agrocybe</taxon>
    </lineage>
</organism>
<dbReference type="GO" id="GO:0051537">
    <property type="term" value="F:2 iron, 2 sulfur cluster binding"/>
    <property type="evidence" value="ECO:0007669"/>
    <property type="project" value="TreeGrafter"/>
</dbReference>
<dbReference type="Pfam" id="PF00581">
    <property type="entry name" value="Rhodanese"/>
    <property type="match status" value="1"/>
</dbReference>
<keyword evidence="5" id="KW-0813">Transport</keyword>
<dbReference type="EMBL" id="JANKHO010001146">
    <property type="protein sequence ID" value="KAJ3503403.1"/>
    <property type="molecule type" value="Genomic_DNA"/>
</dbReference>
<dbReference type="GO" id="GO:0016226">
    <property type="term" value="P:iron-sulfur cluster assembly"/>
    <property type="evidence" value="ECO:0007669"/>
    <property type="project" value="InterPro"/>
</dbReference>
<evidence type="ECO:0000256" key="11">
    <source>
        <dbReference type="ARBA" id="ARBA00023128"/>
    </source>
</evidence>
<accession>A0A9W8JSL6</accession>
<evidence type="ECO:0000256" key="5">
    <source>
        <dbReference type="ARBA" id="ARBA00022448"/>
    </source>
</evidence>
<comment type="subcellular location">
    <subcellularLocation>
        <location evidence="1">Mitochondrion</location>
    </subcellularLocation>
</comment>
<feature type="compositionally biased region" description="Low complexity" evidence="13">
    <location>
        <begin position="38"/>
        <end position="51"/>
    </location>
</feature>
<keyword evidence="8" id="KW-0560">Oxidoreductase</keyword>
<dbReference type="PROSITE" id="PS50206">
    <property type="entry name" value="RHODANESE_3"/>
    <property type="match status" value="1"/>
</dbReference>
<dbReference type="InterPro" id="IPR017789">
    <property type="entry name" value="Frataxin"/>
</dbReference>
<comment type="similarity">
    <text evidence="2">Belongs to the frataxin family.</text>
</comment>
<dbReference type="PRINTS" id="PR00904">
    <property type="entry name" value="FRATAXIN"/>
</dbReference>